<sequence length="467" mass="51339">MSEDTKPRLRYSSDGTMIASNDGLKNVISGMGTERDRRTHSQFAYGTGNDIAELEAAYATNWIARQVIDAPVDDATREWRVFSIDEAAEIRKAENAMNLQGVTQEAFKWSGLYGGAGVLLITDQPLDMPLDHRKIKKGSLKRLLVLDRMLITGQDYNVSDPMAANYMLPNYYLVNGGSQPIHHSHFVRAPGAKLPLRLRMINQGWDDSQLRRCMEDIKDAVSAKSGVASLIQEANVDIISKEGLSDILSSGDMDQAVASRYQLFGMMKSMFRLGLLDSSEAYTRHAASFGGLGEILSTLMEWVSGAAEIPMTRLFGVQSKGMGDSGQGDLNNYYNAIRGKQESDYRQFLEAIDKVLIPSALGSMPDDCEFDWNPLSQPSDTELAQQQLAFAQSDDIRLAHGVVKRSQLMRKLSEQGVYAISEEDIQQAEADEKAERDGEDYIPLAGLGGDEPGATEEAGQVSEADPA</sequence>
<name>A0A6M3MGD0_9ZZZZ</name>
<dbReference type="EMBL" id="MT143894">
    <property type="protein sequence ID" value="QJB05090.1"/>
    <property type="molecule type" value="Genomic_DNA"/>
</dbReference>
<evidence type="ECO:0000256" key="1">
    <source>
        <dbReference type="SAM" id="MobiDB-lite"/>
    </source>
</evidence>
<feature type="region of interest" description="Disordered" evidence="1">
    <location>
        <begin position="428"/>
        <end position="467"/>
    </location>
</feature>
<dbReference type="InterPro" id="IPR024459">
    <property type="entry name" value="Acb1-like_N"/>
</dbReference>
<dbReference type="NCBIfam" id="TIGR01555">
    <property type="entry name" value="phge_rel_HI1409"/>
    <property type="match status" value="1"/>
</dbReference>
<dbReference type="Pfam" id="PF06381">
    <property type="entry name" value="Phage_portal_3"/>
    <property type="match status" value="1"/>
</dbReference>
<dbReference type="EMBL" id="MT143702">
    <property type="protein sequence ID" value="QJB00857.1"/>
    <property type="molecule type" value="Genomic_DNA"/>
</dbReference>
<feature type="domain" description="Anti-CBASS protein Acb1-like N-terminal" evidence="2">
    <location>
        <begin position="53"/>
        <end position="395"/>
    </location>
</feature>
<protein>
    <recommendedName>
        <fullName evidence="2">Anti-CBASS protein Acb1-like N-terminal domain-containing protein</fullName>
    </recommendedName>
</protein>
<proteinExistence type="predicted"/>
<evidence type="ECO:0000313" key="4">
    <source>
        <dbReference type="EMBL" id="QJB05090.1"/>
    </source>
</evidence>
<dbReference type="InterPro" id="IPR006445">
    <property type="entry name" value="Phage-assoc_HI1409"/>
</dbReference>
<dbReference type="AlphaFoldDB" id="A0A6M3MGD0"/>
<organism evidence="4">
    <name type="scientific">viral metagenome</name>
    <dbReference type="NCBI Taxonomy" id="1070528"/>
    <lineage>
        <taxon>unclassified sequences</taxon>
        <taxon>metagenomes</taxon>
        <taxon>organismal metagenomes</taxon>
    </lineage>
</organism>
<accession>A0A6M3MGD0</accession>
<evidence type="ECO:0000313" key="3">
    <source>
        <dbReference type="EMBL" id="QJB00857.1"/>
    </source>
</evidence>
<gene>
    <name evidence="3" type="ORF">MM171A00157_0026</name>
    <name evidence="4" type="ORF">MM171B00143_0061</name>
</gene>
<reference evidence="4" key="1">
    <citation type="submission" date="2020-03" db="EMBL/GenBank/DDBJ databases">
        <title>The deep terrestrial virosphere.</title>
        <authorList>
            <person name="Holmfeldt K."/>
            <person name="Nilsson E."/>
            <person name="Simone D."/>
            <person name="Lopez-Fernandez M."/>
            <person name="Wu X."/>
            <person name="de Brujin I."/>
            <person name="Lundin D."/>
            <person name="Andersson A."/>
            <person name="Bertilsson S."/>
            <person name="Dopson M."/>
        </authorList>
    </citation>
    <scope>NUCLEOTIDE SEQUENCE</scope>
    <source>
        <strain evidence="3">MM171A00157</strain>
        <strain evidence="4">MM171B00143</strain>
    </source>
</reference>
<evidence type="ECO:0000259" key="2">
    <source>
        <dbReference type="Pfam" id="PF06381"/>
    </source>
</evidence>